<dbReference type="PANTHER" id="PTHR33400:SF2">
    <property type="entry name" value="ZINC FINGER CCCH DOMAIN-CONTAINING PROTEIN 6"/>
    <property type="match status" value="1"/>
</dbReference>
<name>B8AVY5_ORYSI</name>
<keyword evidence="4" id="KW-0238">DNA-binding</keyword>
<dbReference type="OMA" id="YQHDASF"/>
<protein>
    <recommendedName>
        <fullName evidence="7">C3H1-type domain-containing protein</fullName>
    </recommendedName>
</protein>
<feature type="domain" description="C3H1-type" evidence="7">
    <location>
        <begin position="420"/>
        <end position="447"/>
    </location>
</feature>
<dbReference type="GO" id="GO:0003677">
    <property type="term" value="F:DNA binding"/>
    <property type="evidence" value="ECO:0007669"/>
    <property type="project" value="UniProtKB-KW"/>
</dbReference>
<gene>
    <name evidence="8" type="ORF">OsI_17796</name>
</gene>
<evidence type="ECO:0000256" key="6">
    <source>
        <dbReference type="SAM" id="MobiDB-lite"/>
    </source>
</evidence>
<accession>B8AVY5</accession>
<dbReference type="STRING" id="39946.B8AVY5"/>
<reference evidence="8 9" key="1">
    <citation type="journal article" date="2005" name="PLoS Biol.">
        <title>The genomes of Oryza sativa: a history of duplications.</title>
        <authorList>
            <person name="Yu J."/>
            <person name="Wang J."/>
            <person name="Lin W."/>
            <person name="Li S."/>
            <person name="Li H."/>
            <person name="Zhou J."/>
            <person name="Ni P."/>
            <person name="Dong W."/>
            <person name="Hu S."/>
            <person name="Zeng C."/>
            <person name="Zhang J."/>
            <person name="Zhang Y."/>
            <person name="Li R."/>
            <person name="Xu Z."/>
            <person name="Li S."/>
            <person name="Li X."/>
            <person name="Zheng H."/>
            <person name="Cong L."/>
            <person name="Lin L."/>
            <person name="Yin J."/>
            <person name="Geng J."/>
            <person name="Li G."/>
            <person name="Shi J."/>
            <person name="Liu J."/>
            <person name="Lv H."/>
            <person name="Li J."/>
            <person name="Wang J."/>
            <person name="Deng Y."/>
            <person name="Ran L."/>
            <person name="Shi X."/>
            <person name="Wang X."/>
            <person name="Wu Q."/>
            <person name="Li C."/>
            <person name="Ren X."/>
            <person name="Wang J."/>
            <person name="Wang X."/>
            <person name="Li D."/>
            <person name="Liu D."/>
            <person name="Zhang X."/>
            <person name="Ji Z."/>
            <person name="Zhao W."/>
            <person name="Sun Y."/>
            <person name="Zhang Z."/>
            <person name="Bao J."/>
            <person name="Han Y."/>
            <person name="Dong L."/>
            <person name="Ji J."/>
            <person name="Chen P."/>
            <person name="Wu S."/>
            <person name="Liu J."/>
            <person name="Xiao Y."/>
            <person name="Bu D."/>
            <person name="Tan J."/>
            <person name="Yang L."/>
            <person name="Ye C."/>
            <person name="Zhang J."/>
            <person name="Xu J."/>
            <person name="Zhou Y."/>
            <person name="Yu Y."/>
            <person name="Zhang B."/>
            <person name="Zhuang S."/>
            <person name="Wei H."/>
            <person name="Liu B."/>
            <person name="Lei M."/>
            <person name="Yu H."/>
            <person name="Li Y."/>
            <person name="Xu H."/>
            <person name="Wei S."/>
            <person name="He X."/>
            <person name="Fang L."/>
            <person name="Zhang Z."/>
            <person name="Zhang Y."/>
            <person name="Huang X."/>
            <person name="Su Z."/>
            <person name="Tong W."/>
            <person name="Li J."/>
            <person name="Tong Z."/>
            <person name="Li S."/>
            <person name="Ye J."/>
            <person name="Wang L."/>
            <person name="Fang L."/>
            <person name="Lei T."/>
            <person name="Chen C."/>
            <person name="Chen H."/>
            <person name="Xu Z."/>
            <person name="Li H."/>
            <person name="Huang H."/>
            <person name="Zhang F."/>
            <person name="Xu H."/>
            <person name="Li N."/>
            <person name="Zhao C."/>
            <person name="Li S."/>
            <person name="Dong L."/>
            <person name="Huang Y."/>
            <person name="Li L."/>
            <person name="Xi Y."/>
            <person name="Qi Q."/>
            <person name="Li W."/>
            <person name="Zhang B."/>
            <person name="Hu W."/>
            <person name="Zhang Y."/>
            <person name="Tian X."/>
            <person name="Jiao Y."/>
            <person name="Liang X."/>
            <person name="Jin J."/>
            <person name="Gao L."/>
            <person name="Zheng W."/>
            <person name="Hao B."/>
            <person name="Liu S."/>
            <person name="Wang W."/>
            <person name="Yuan L."/>
            <person name="Cao M."/>
            <person name="McDermott J."/>
            <person name="Samudrala R."/>
            <person name="Wang J."/>
            <person name="Wong G.K."/>
            <person name="Yang H."/>
        </authorList>
    </citation>
    <scope>NUCLEOTIDE SEQUENCE [LARGE SCALE GENOMIC DNA]</scope>
    <source>
        <strain evidence="9">cv. 93-11</strain>
    </source>
</reference>
<evidence type="ECO:0000256" key="2">
    <source>
        <dbReference type="ARBA" id="ARBA00022771"/>
    </source>
</evidence>
<dbReference type="EMBL" id="CM000129">
    <property type="protein sequence ID" value="EEC78190.1"/>
    <property type="molecule type" value="Genomic_DNA"/>
</dbReference>
<feature type="region of interest" description="Disordered" evidence="6">
    <location>
        <begin position="448"/>
        <end position="473"/>
    </location>
</feature>
<dbReference type="InterPro" id="IPR000571">
    <property type="entry name" value="Znf_CCCH"/>
</dbReference>
<proteinExistence type="predicted"/>
<evidence type="ECO:0000256" key="4">
    <source>
        <dbReference type="ARBA" id="ARBA00023125"/>
    </source>
</evidence>
<evidence type="ECO:0000256" key="5">
    <source>
        <dbReference type="PROSITE-ProRule" id="PRU00723"/>
    </source>
</evidence>
<dbReference type="SUPFAM" id="SSF90229">
    <property type="entry name" value="CCCH zinc finger"/>
    <property type="match status" value="1"/>
</dbReference>
<evidence type="ECO:0000256" key="1">
    <source>
        <dbReference type="ARBA" id="ARBA00022723"/>
    </source>
</evidence>
<dbReference type="Proteomes" id="UP000007015">
    <property type="component" value="Chromosome 4"/>
</dbReference>
<dbReference type="PANTHER" id="PTHR33400">
    <property type="entry name" value="ZINC FINGER CCCH DOMAIN-CONTAINING PROTEIN 6-RELATED"/>
    <property type="match status" value="1"/>
</dbReference>
<keyword evidence="2 5" id="KW-0863">Zinc-finger</keyword>
<evidence type="ECO:0000313" key="9">
    <source>
        <dbReference type="Proteomes" id="UP000007015"/>
    </source>
</evidence>
<dbReference type="PROSITE" id="PS50103">
    <property type="entry name" value="ZF_C3H1"/>
    <property type="match status" value="1"/>
</dbReference>
<dbReference type="HOGENOM" id="CLU_023896_0_0_1"/>
<evidence type="ECO:0000256" key="3">
    <source>
        <dbReference type="ARBA" id="ARBA00022833"/>
    </source>
</evidence>
<dbReference type="AlphaFoldDB" id="B8AVY5"/>
<dbReference type="GO" id="GO:0008270">
    <property type="term" value="F:zinc ion binding"/>
    <property type="evidence" value="ECO:0007669"/>
    <property type="project" value="UniProtKB-KW"/>
</dbReference>
<keyword evidence="9" id="KW-1185">Reference proteome</keyword>
<evidence type="ECO:0000259" key="7">
    <source>
        <dbReference type="PROSITE" id="PS50103"/>
    </source>
</evidence>
<keyword evidence="3 5" id="KW-0862">Zinc</keyword>
<dbReference type="InterPro" id="IPR036855">
    <property type="entry name" value="Znf_CCCH_sf"/>
</dbReference>
<feature type="compositionally biased region" description="Basic residues" evidence="6">
    <location>
        <begin position="453"/>
        <end position="462"/>
    </location>
</feature>
<dbReference type="Gramene" id="BGIOSGA014163-TA">
    <property type="protein sequence ID" value="BGIOSGA014163-PA"/>
    <property type="gene ID" value="BGIOSGA014163"/>
</dbReference>
<sequence>MTKFFKFVIWLTECFMIVNHLIAHVRLFLSEDSPSQAGLRPQDNLQAKGSWLLHAAGPSSDDSLPPGFESLPPSNDLKIDMSQIPLIRWKCPPHIVLEQDWHIVAGEESREIEIQNERINGALEAIYPRPSNIPPNPFLSLDVKDAHYDDSKTLLVPLIPLEDDDASDQLEGPTLDLPSHYNITGVSNTPVSAEQQPPCGGAISSGFTIEPQAAVSATVTAIMQTIQSNQNGSMADQNGSTIDQELLFKILSDPSQLQRLMKECGPVRHEQSASSSVVAPLVSIPPPQITASSPAPFSDHVGTFHGTNPTLPPPPPMMNRPPSTIPSVAMNHPPSSSPAMNFGSALPSSSPSVNFGSVPGRGVGYYKTLIHQHGGERLEQPFEQHGMQFGMYRQPGPPQNGGIDAMNGAAAMVSRDGKVRPMKPCAYFNSPKGCRNGASCTFLHDASAPTRKDHQKQKGSKRIKLDNTMGGRN</sequence>
<organism evidence="8 9">
    <name type="scientific">Oryza sativa subsp. indica</name>
    <name type="common">Rice</name>
    <dbReference type="NCBI Taxonomy" id="39946"/>
    <lineage>
        <taxon>Eukaryota</taxon>
        <taxon>Viridiplantae</taxon>
        <taxon>Streptophyta</taxon>
        <taxon>Embryophyta</taxon>
        <taxon>Tracheophyta</taxon>
        <taxon>Spermatophyta</taxon>
        <taxon>Magnoliopsida</taxon>
        <taxon>Liliopsida</taxon>
        <taxon>Poales</taxon>
        <taxon>Poaceae</taxon>
        <taxon>BOP clade</taxon>
        <taxon>Oryzoideae</taxon>
        <taxon>Oryzeae</taxon>
        <taxon>Oryzinae</taxon>
        <taxon>Oryza</taxon>
        <taxon>Oryza sativa</taxon>
    </lineage>
</organism>
<keyword evidence="1 5" id="KW-0479">Metal-binding</keyword>
<feature type="zinc finger region" description="C3H1-type" evidence="5">
    <location>
        <begin position="420"/>
        <end position="447"/>
    </location>
</feature>
<evidence type="ECO:0000313" key="8">
    <source>
        <dbReference type="EMBL" id="EEC78190.1"/>
    </source>
</evidence>